<dbReference type="Proteomes" id="UP000288623">
    <property type="component" value="Unassembled WGS sequence"/>
</dbReference>
<evidence type="ECO:0000313" key="2">
    <source>
        <dbReference type="Proteomes" id="UP000288623"/>
    </source>
</evidence>
<sequence>MIIVGFPTHHKVYRIYAQGTVVVLFKGALTNPTDLEEDLIVSNGSFDVELKIKNASIVSSIAPDMLNLTVETIFSYTAKEPLSTKELHQMQLSILNGQNIMIKPNSFPYDVPVVSSNIFWDSMSYREVEHLDAYR</sequence>
<comment type="caution">
    <text evidence="1">The sequence shown here is derived from an EMBL/GenBank/DDBJ whole genome shotgun (WGS) entry which is preliminary data.</text>
</comment>
<organism evidence="1 2">
    <name type="scientific">Candidatus Kurthia intestinigallinarum</name>
    <dbReference type="NCBI Taxonomy" id="1562256"/>
    <lineage>
        <taxon>Bacteria</taxon>
        <taxon>Bacillati</taxon>
        <taxon>Bacillota</taxon>
        <taxon>Bacilli</taxon>
        <taxon>Bacillales</taxon>
        <taxon>Caryophanaceae</taxon>
        <taxon>Kurthia</taxon>
    </lineage>
</organism>
<dbReference type="OrthoDB" id="2455048at2"/>
<gene>
    <name evidence="1" type="ORF">QI30_13580</name>
</gene>
<name>A0A433RS63_9BACL</name>
<keyword evidence="2" id="KW-1185">Reference proteome</keyword>
<proteinExistence type="predicted"/>
<protein>
    <submittedName>
        <fullName evidence="1">Uncharacterized protein</fullName>
    </submittedName>
</protein>
<reference evidence="1 2" key="1">
    <citation type="submission" date="2014-11" db="EMBL/GenBank/DDBJ databases">
        <title>Genome sequence and analysis of novel Kurthia sp.</title>
        <authorList>
            <person name="Lawson J.N."/>
            <person name="Gonzalez J.E."/>
            <person name="Rinauldi L."/>
            <person name="Xuan Z."/>
            <person name="Firman A."/>
            <person name="Shaddox L."/>
            <person name="Trudeau A."/>
            <person name="Shah S."/>
            <person name="Reiman D."/>
        </authorList>
    </citation>
    <scope>NUCLEOTIDE SEQUENCE [LARGE SCALE GENOMIC DNA]</scope>
    <source>
        <strain evidence="1 2">3B1D</strain>
    </source>
</reference>
<accession>A0A433RS63</accession>
<evidence type="ECO:0000313" key="1">
    <source>
        <dbReference type="EMBL" id="RUS54441.1"/>
    </source>
</evidence>
<dbReference type="AlphaFoldDB" id="A0A433RS63"/>
<dbReference type="EMBL" id="JTFC01000032">
    <property type="protein sequence ID" value="RUS54441.1"/>
    <property type="molecule type" value="Genomic_DNA"/>
</dbReference>